<dbReference type="EMBL" id="AZST01000044">
    <property type="protein sequence ID" value="KEP53922.1"/>
    <property type="molecule type" value="Genomic_DNA"/>
</dbReference>
<dbReference type="AlphaFoldDB" id="A0A074SVJ5"/>
<accession>A0A074SVJ5</accession>
<keyword evidence="3" id="KW-1185">Reference proteome</keyword>
<reference evidence="2 3" key="1">
    <citation type="submission" date="2013-12" db="EMBL/GenBank/DDBJ databases">
        <authorList>
            <person name="Cubeta M."/>
            <person name="Pakala S."/>
            <person name="Fedorova N."/>
            <person name="Thomas E."/>
            <person name="Dean R."/>
            <person name="Jabaji S."/>
            <person name="Neate S."/>
            <person name="Toda T."/>
            <person name="Tavantzis S."/>
            <person name="Vilgalys R."/>
            <person name="Bharathan N."/>
            <person name="Pakala S."/>
            <person name="Losada L.S."/>
            <person name="Zafar N."/>
            <person name="Nierman W."/>
        </authorList>
    </citation>
    <scope>NUCLEOTIDE SEQUENCE [LARGE SCALE GENOMIC DNA]</scope>
    <source>
        <strain evidence="2 3">123E</strain>
    </source>
</reference>
<feature type="compositionally biased region" description="Basic and acidic residues" evidence="1">
    <location>
        <begin position="405"/>
        <end position="418"/>
    </location>
</feature>
<sequence length="430" mass="48642">MSVQGAVRDSFKGMIKSSGHVKHFRHQCTALIQICRDFWALVVRLEDEDYQSFQQFMTIADYALQAAAGFTQSPDNKPWDKEPLQEVLDKAVLDLEGYCKTLSGFEDYDPIALMLKARSKDQERSLRIAAISKLKSQVSFYIHEGSGPWKMLSLNISKESTSEELLFKLGRKPEAQIRLHESAHFYTGPDITWNKEVMHIKLGSDPSTYRPKPGFSDFKTYFGAPQQGPVHVFVDRNPSIHILLTATKWSRLFSLARLIDNDKIMVLKGVDGTLYHAQQVVGQLNIPTSGAGVFQLDRATNNKDRINAELPTSAIDCIEILRNAHTFILAENRRWTTKEWLIEVAPTSHEPPKSLTEGPKIRHIGRRVIHHTLPESLPSTVNRAGTTANATIHVKGMVEKLEKERKEAEKRIKEEQKGKGKGLFGRVFGR</sequence>
<proteinExistence type="predicted"/>
<dbReference type="Proteomes" id="UP000027456">
    <property type="component" value="Unassembled WGS sequence"/>
</dbReference>
<dbReference type="OrthoDB" id="3251093at2759"/>
<feature type="region of interest" description="Disordered" evidence="1">
    <location>
        <begin position="405"/>
        <end position="430"/>
    </location>
</feature>
<name>A0A074SVJ5_9AGAM</name>
<evidence type="ECO:0000313" key="3">
    <source>
        <dbReference type="Proteomes" id="UP000027456"/>
    </source>
</evidence>
<evidence type="ECO:0000256" key="1">
    <source>
        <dbReference type="SAM" id="MobiDB-lite"/>
    </source>
</evidence>
<comment type="caution">
    <text evidence="2">The sequence shown here is derived from an EMBL/GenBank/DDBJ whole genome shotgun (WGS) entry which is preliminary data.</text>
</comment>
<dbReference type="HOGENOM" id="CLU_052394_0_0_1"/>
<evidence type="ECO:0000313" key="2">
    <source>
        <dbReference type="EMBL" id="KEP53922.1"/>
    </source>
</evidence>
<organism evidence="2 3">
    <name type="scientific">Rhizoctonia solani 123E</name>
    <dbReference type="NCBI Taxonomy" id="1423351"/>
    <lineage>
        <taxon>Eukaryota</taxon>
        <taxon>Fungi</taxon>
        <taxon>Dikarya</taxon>
        <taxon>Basidiomycota</taxon>
        <taxon>Agaricomycotina</taxon>
        <taxon>Agaricomycetes</taxon>
        <taxon>Cantharellales</taxon>
        <taxon>Ceratobasidiaceae</taxon>
        <taxon>Rhizoctonia</taxon>
    </lineage>
</organism>
<gene>
    <name evidence="2" type="ORF">V565_024440</name>
</gene>
<protein>
    <submittedName>
        <fullName evidence="2">Uncharacterized protein</fullName>
    </submittedName>
</protein>